<dbReference type="GO" id="GO:0046983">
    <property type="term" value="F:protein dimerization activity"/>
    <property type="evidence" value="ECO:0007669"/>
    <property type="project" value="InterPro"/>
</dbReference>
<dbReference type="PANTHER" id="PTHR46481">
    <property type="entry name" value="ZINC FINGER BED DOMAIN-CONTAINING PROTEIN 4"/>
    <property type="match status" value="1"/>
</dbReference>
<name>A0A6G0Y0Y8_APHCR</name>
<feature type="region of interest" description="Disordered" evidence="10">
    <location>
        <begin position="66"/>
        <end position="97"/>
    </location>
</feature>
<dbReference type="InterPro" id="IPR003656">
    <property type="entry name" value="Znf_BED"/>
</dbReference>
<keyword evidence="2" id="KW-0479">Metal-binding</keyword>
<evidence type="ECO:0000259" key="11">
    <source>
        <dbReference type="PROSITE" id="PS50808"/>
    </source>
</evidence>
<dbReference type="Proteomes" id="UP000478052">
    <property type="component" value="Unassembled WGS sequence"/>
</dbReference>
<dbReference type="Pfam" id="PF05699">
    <property type="entry name" value="Dimer_Tnp_hAT"/>
    <property type="match status" value="1"/>
</dbReference>
<keyword evidence="3 9" id="KW-0863">Zinc-finger</keyword>
<dbReference type="InterPro" id="IPR012337">
    <property type="entry name" value="RNaseH-like_sf"/>
</dbReference>
<dbReference type="PANTHER" id="PTHR46481:SF10">
    <property type="entry name" value="ZINC FINGER BED DOMAIN-CONTAINING PROTEIN 39"/>
    <property type="match status" value="1"/>
</dbReference>
<organism evidence="13 14">
    <name type="scientific">Aphis craccivora</name>
    <name type="common">Cowpea aphid</name>
    <dbReference type="NCBI Taxonomy" id="307492"/>
    <lineage>
        <taxon>Eukaryota</taxon>
        <taxon>Metazoa</taxon>
        <taxon>Ecdysozoa</taxon>
        <taxon>Arthropoda</taxon>
        <taxon>Hexapoda</taxon>
        <taxon>Insecta</taxon>
        <taxon>Pterygota</taxon>
        <taxon>Neoptera</taxon>
        <taxon>Paraneoptera</taxon>
        <taxon>Hemiptera</taxon>
        <taxon>Sternorrhyncha</taxon>
        <taxon>Aphidomorpha</taxon>
        <taxon>Aphidoidea</taxon>
        <taxon>Aphididae</taxon>
        <taxon>Aphidini</taxon>
        <taxon>Aphis</taxon>
        <taxon>Aphis</taxon>
    </lineage>
</organism>
<comment type="subcellular location">
    <subcellularLocation>
        <location evidence="1">Nucleus</location>
    </subcellularLocation>
</comment>
<evidence type="ECO:0000256" key="8">
    <source>
        <dbReference type="ARBA" id="ARBA00023242"/>
    </source>
</evidence>
<feature type="compositionally biased region" description="Low complexity" evidence="10">
    <location>
        <begin position="74"/>
        <end position="92"/>
    </location>
</feature>
<evidence type="ECO:0000256" key="3">
    <source>
        <dbReference type="ARBA" id="ARBA00022771"/>
    </source>
</evidence>
<dbReference type="GO" id="GO:0008270">
    <property type="term" value="F:zinc ion binding"/>
    <property type="evidence" value="ECO:0007669"/>
    <property type="project" value="UniProtKB-KW"/>
</dbReference>
<evidence type="ECO:0000256" key="2">
    <source>
        <dbReference type="ARBA" id="ARBA00022723"/>
    </source>
</evidence>
<dbReference type="EMBL" id="VUJU01010597">
    <property type="protein sequence ID" value="KAF0713681.1"/>
    <property type="molecule type" value="Genomic_DNA"/>
</dbReference>
<evidence type="ECO:0000256" key="9">
    <source>
        <dbReference type="PROSITE-ProRule" id="PRU00027"/>
    </source>
</evidence>
<keyword evidence="7" id="KW-0804">Transcription</keyword>
<dbReference type="GO" id="GO:0005634">
    <property type="term" value="C:nucleus"/>
    <property type="evidence" value="ECO:0007669"/>
    <property type="project" value="UniProtKB-SubCell"/>
</dbReference>
<evidence type="ECO:0000313" key="12">
    <source>
        <dbReference type="EMBL" id="KAF0713681.1"/>
    </source>
</evidence>
<dbReference type="GO" id="GO:0003677">
    <property type="term" value="F:DNA binding"/>
    <property type="evidence" value="ECO:0007669"/>
    <property type="project" value="UniProtKB-KW"/>
</dbReference>
<feature type="domain" description="BED-type" evidence="11">
    <location>
        <begin position="4"/>
        <end position="54"/>
    </location>
</feature>
<dbReference type="Pfam" id="PF02892">
    <property type="entry name" value="zf-BED"/>
    <property type="match status" value="1"/>
</dbReference>
<dbReference type="InterPro" id="IPR008906">
    <property type="entry name" value="HATC_C_dom"/>
</dbReference>
<proteinExistence type="predicted"/>
<keyword evidence="14" id="KW-1185">Reference proteome</keyword>
<dbReference type="InterPro" id="IPR052035">
    <property type="entry name" value="ZnF_BED_domain_contain"/>
</dbReference>
<sequence length="617" mass="70285">MAPNKRSIVWEYFQKSSEKCVVCKICKKEFKYHSNTTNLKEHLKRIHPVYLNPTLEIDENLESGLSAGPSNALSESSNISNQPRSSGSSPISKRSRQLKLYGSTRGNELTEDEKISIDKSLIKMIVKDYQPLSLVENTVFLEFTKKLQPLYKPPSRKTLTTKLIPDEYNKIVATLKSMLENISDLSITTDMWTSDSNRAYITVTSHFIFNDHLYSPVIATGEMREAHTGLNIATLLSNILIEWGIKDKIVTVVSDNGANIKNAINEHLCKHHHPCVAHTLNLSVNEAISSNKEFLDVLRKCRTLVGHFKHSVLASEKLRQLQIQMGLSQLKVKQDVSTRWNFSLHMMERLIEIKDPLSAAITYLPRAPIFLTSLEWELISDCLPLLKPFDVMTVELSAEKYPTLSKVIPLIRGLQYTLKNVTIKTATGNSIKQNLIKIVARRLGILKQNKTVAKATFMDPRFKKAGFGIVENANNAEKWITDELKCIMKNTHDIIESTTPPINIEPTLLWEQFDSKVSKIKTNLSADISASLMIRQYLELPYLSRTKCPLEFWSQHKNTFPELYKLQLKYLSVPATSVPSERVFSKTGQLTNDRRNRLHPNNLEYIIFLNSNSILMN</sequence>
<evidence type="ECO:0000313" key="14">
    <source>
        <dbReference type="Proteomes" id="UP000478052"/>
    </source>
</evidence>
<dbReference type="EMBL" id="VUJU01006907">
    <property type="protein sequence ID" value="KAF0747246.1"/>
    <property type="molecule type" value="Genomic_DNA"/>
</dbReference>
<evidence type="ECO:0000256" key="6">
    <source>
        <dbReference type="ARBA" id="ARBA00023125"/>
    </source>
</evidence>
<evidence type="ECO:0000256" key="7">
    <source>
        <dbReference type="ARBA" id="ARBA00023163"/>
    </source>
</evidence>
<dbReference type="SUPFAM" id="SSF53098">
    <property type="entry name" value="Ribonuclease H-like"/>
    <property type="match status" value="1"/>
</dbReference>
<evidence type="ECO:0000256" key="4">
    <source>
        <dbReference type="ARBA" id="ARBA00022833"/>
    </source>
</evidence>
<comment type="caution">
    <text evidence="13">The sequence shown here is derived from an EMBL/GenBank/DDBJ whole genome shotgun (WGS) entry which is preliminary data.</text>
</comment>
<keyword evidence="8" id="KW-0539">Nucleus</keyword>
<dbReference type="SUPFAM" id="SSF57667">
    <property type="entry name" value="beta-beta-alpha zinc fingers"/>
    <property type="match status" value="1"/>
</dbReference>
<dbReference type="InterPro" id="IPR036236">
    <property type="entry name" value="Znf_C2H2_sf"/>
</dbReference>
<dbReference type="SUPFAM" id="SSF140996">
    <property type="entry name" value="Hermes dimerisation domain"/>
    <property type="match status" value="1"/>
</dbReference>
<protein>
    <submittedName>
        <fullName evidence="13">Zinc finger BED domain-containing protein 1-like</fullName>
    </submittedName>
</protein>
<dbReference type="GO" id="GO:0009791">
    <property type="term" value="P:post-embryonic development"/>
    <property type="evidence" value="ECO:0007669"/>
    <property type="project" value="UniProtKB-ARBA"/>
</dbReference>
<dbReference type="SMART" id="SM00614">
    <property type="entry name" value="ZnF_BED"/>
    <property type="match status" value="1"/>
</dbReference>
<dbReference type="AlphaFoldDB" id="A0A6G0Y0Y8"/>
<keyword evidence="4" id="KW-0862">Zinc</keyword>
<keyword evidence="6" id="KW-0238">DNA-binding</keyword>
<dbReference type="PROSITE" id="PS50808">
    <property type="entry name" value="ZF_BED"/>
    <property type="match status" value="1"/>
</dbReference>
<keyword evidence="5" id="KW-0805">Transcription regulation</keyword>
<reference evidence="13 14" key="1">
    <citation type="submission" date="2019-08" db="EMBL/GenBank/DDBJ databases">
        <title>Whole genome of Aphis craccivora.</title>
        <authorList>
            <person name="Voronova N.V."/>
            <person name="Shulinski R.S."/>
            <person name="Bandarenka Y.V."/>
            <person name="Zhorov D.G."/>
            <person name="Warner D."/>
        </authorList>
    </citation>
    <scope>NUCLEOTIDE SEQUENCE [LARGE SCALE GENOMIC DNA]</scope>
    <source>
        <strain evidence="13">180601</strain>
        <tissue evidence="13">Whole Body</tissue>
    </source>
</reference>
<accession>A0A6G0Y0Y8</accession>
<gene>
    <name evidence="13" type="ORF">FWK35_00020555</name>
    <name evidence="12" type="ORF">FWK35_00037610</name>
</gene>
<evidence type="ECO:0000256" key="1">
    <source>
        <dbReference type="ARBA" id="ARBA00004123"/>
    </source>
</evidence>
<evidence type="ECO:0000256" key="5">
    <source>
        <dbReference type="ARBA" id="ARBA00023015"/>
    </source>
</evidence>
<dbReference type="OrthoDB" id="1607513at2759"/>
<evidence type="ECO:0000313" key="13">
    <source>
        <dbReference type="EMBL" id="KAF0747246.1"/>
    </source>
</evidence>
<evidence type="ECO:0000256" key="10">
    <source>
        <dbReference type="SAM" id="MobiDB-lite"/>
    </source>
</evidence>